<dbReference type="EMBL" id="MDZB01000092">
    <property type="protein sequence ID" value="OGX87137.1"/>
    <property type="molecule type" value="Genomic_DNA"/>
</dbReference>
<dbReference type="Proteomes" id="UP000176294">
    <property type="component" value="Unassembled WGS sequence"/>
</dbReference>
<name>A0A1G1T8C6_9BACT</name>
<dbReference type="RefSeq" id="WP_070726522.1">
    <property type="nucleotide sequence ID" value="NZ_MDZB01000092.1"/>
</dbReference>
<comment type="caution">
    <text evidence="1">The sequence shown here is derived from an EMBL/GenBank/DDBJ whole genome shotgun (WGS) entry which is preliminary data.</text>
</comment>
<keyword evidence="2" id="KW-1185">Reference proteome</keyword>
<sequence>MNSLANIGETVQSPEFQARFDDVVSGTARRNHSYIVYKDAQKRTVREYPATEEIFEVSADDKTLTLLSVHGVPVAPADAIVVEATPYRFPQPVLAAH</sequence>
<dbReference type="AlphaFoldDB" id="A0A1G1T8C6"/>
<organism evidence="1 2">
    <name type="scientific">Hymenobacter lapidarius</name>
    <dbReference type="NCBI Taxonomy" id="1908237"/>
    <lineage>
        <taxon>Bacteria</taxon>
        <taxon>Pseudomonadati</taxon>
        <taxon>Bacteroidota</taxon>
        <taxon>Cytophagia</taxon>
        <taxon>Cytophagales</taxon>
        <taxon>Hymenobacteraceae</taxon>
        <taxon>Hymenobacter</taxon>
    </lineage>
</organism>
<gene>
    <name evidence="1" type="ORF">BEN47_11695</name>
</gene>
<reference evidence="1 2" key="1">
    <citation type="submission" date="2016-08" db="EMBL/GenBank/DDBJ databases">
        <title>Hymenobacter coccineus sp. nov., Hymenobacter lapidarius sp. nov. and Hymenobacter glacialis sp. nov., isolated from Antarctic soil.</title>
        <authorList>
            <person name="Sedlacek I."/>
            <person name="Kralova S."/>
            <person name="Kyrova K."/>
            <person name="Maslanova I."/>
            <person name="Stankova E."/>
            <person name="Vrbovska V."/>
            <person name="Nemec M."/>
            <person name="Bartak M."/>
            <person name="Svec P."/>
            <person name="Busse H.-J."/>
            <person name="Pantucek R."/>
        </authorList>
    </citation>
    <scope>NUCLEOTIDE SEQUENCE [LARGE SCALE GENOMIC DNA]</scope>
    <source>
        <strain evidence="1 2">CCM 8643</strain>
    </source>
</reference>
<dbReference type="STRING" id="1908237.BEN47_11695"/>
<protein>
    <submittedName>
        <fullName evidence="1">Uncharacterized protein</fullName>
    </submittedName>
</protein>
<proteinExistence type="predicted"/>
<evidence type="ECO:0000313" key="1">
    <source>
        <dbReference type="EMBL" id="OGX87137.1"/>
    </source>
</evidence>
<evidence type="ECO:0000313" key="2">
    <source>
        <dbReference type="Proteomes" id="UP000176294"/>
    </source>
</evidence>
<dbReference type="OrthoDB" id="886102at2"/>
<accession>A0A1G1T8C6</accession>